<evidence type="ECO:0000256" key="2">
    <source>
        <dbReference type="SAM" id="SignalP"/>
    </source>
</evidence>
<evidence type="ECO:0000256" key="1">
    <source>
        <dbReference type="SAM" id="MobiDB-lite"/>
    </source>
</evidence>
<proteinExistence type="predicted"/>
<keyword evidence="2" id="KW-0732">Signal</keyword>
<dbReference type="EMBL" id="PDXA01000027">
    <property type="protein sequence ID" value="RYN47223.1"/>
    <property type="molecule type" value="Genomic_DNA"/>
</dbReference>
<reference evidence="4" key="1">
    <citation type="journal article" date="2019" name="bioRxiv">
        <title>Genomics, evolutionary history and diagnostics of the Alternaria alternata species group including apple and Asian pear pathotypes.</title>
        <authorList>
            <person name="Armitage A.D."/>
            <person name="Cockerton H.M."/>
            <person name="Sreenivasaprasad S."/>
            <person name="Woodhall J.W."/>
            <person name="Lane C.R."/>
            <person name="Harrison R.J."/>
            <person name="Clarkson J.P."/>
        </authorList>
    </citation>
    <scope>NUCLEOTIDE SEQUENCE [LARGE SCALE GENOMIC DNA]</scope>
    <source>
        <strain evidence="4">FERA 1082</strain>
    </source>
</reference>
<comment type="caution">
    <text evidence="3">The sequence shown here is derived from an EMBL/GenBank/DDBJ whole genome shotgun (WGS) entry which is preliminary data.</text>
</comment>
<feature type="chain" id="PRO_5020994709" description="Circumsporozoite protein" evidence="2">
    <location>
        <begin position="17"/>
        <end position="428"/>
    </location>
</feature>
<gene>
    <name evidence="3" type="ORF">AA0114_g7950</name>
</gene>
<accession>A0A4Q4MBE7</accession>
<evidence type="ECO:0000313" key="3">
    <source>
        <dbReference type="EMBL" id="RYN47223.1"/>
    </source>
</evidence>
<sequence length="428" mass="42114">MKNSVIALTLIGVAAARPTLMTKREVPQEHAHRNVNLAVNDLLQQNNPDNIQDSVFALLGAKAAAEGAGDITDTDCLQQAVADQAFTNAKDAGDVAGMTMALIYRTLERNTGSVGLASAPCQSIKAVNPEIAALQQHQDPASDGAQALNKQIAEELARQIASVGGDPSMANEASTFAPGEIGDPTGAGNTCDVDTDDAGCINTQNLRVDDLTEDEITAAVAGVSGAAGNGTAAAGNAAAGSNNAGNNNANAGNNANSGNNKGNAGNNAAAGNNNANAGNNNNAGNNANAGNNNANSGNNNANAGNNNAAAGNAASGNAASGNAASGNAASGNAAASGAAAFGNCDPTITFGIPSDGRQEEAFEPTDLSTFNHGSAQKIDIISQFICSQMSNKCDVDAAAVSTCDDAASAASGLTGQAAADAFNSALGL</sequence>
<evidence type="ECO:0008006" key="5">
    <source>
        <dbReference type="Google" id="ProtNLM"/>
    </source>
</evidence>
<feature type="region of interest" description="Disordered" evidence="1">
    <location>
        <begin position="250"/>
        <end position="303"/>
    </location>
</feature>
<protein>
    <recommendedName>
        <fullName evidence="5">Circumsporozoite protein</fullName>
    </recommendedName>
</protein>
<evidence type="ECO:0000313" key="4">
    <source>
        <dbReference type="Proteomes" id="UP000292402"/>
    </source>
</evidence>
<dbReference type="AlphaFoldDB" id="A0A4Q4MBE7"/>
<name>A0A4Q4MBE7_9PLEO</name>
<dbReference type="Proteomes" id="UP000292402">
    <property type="component" value="Unassembled WGS sequence"/>
</dbReference>
<feature type="signal peptide" evidence="2">
    <location>
        <begin position="1"/>
        <end position="16"/>
    </location>
</feature>
<organism evidence="3 4">
    <name type="scientific">Alternaria tenuissima</name>
    <dbReference type="NCBI Taxonomy" id="119927"/>
    <lineage>
        <taxon>Eukaryota</taxon>
        <taxon>Fungi</taxon>
        <taxon>Dikarya</taxon>
        <taxon>Ascomycota</taxon>
        <taxon>Pezizomycotina</taxon>
        <taxon>Dothideomycetes</taxon>
        <taxon>Pleosporomycetidae</taxon>
        <taxon>Pleosporales</taxon>
        <taxon>Pleosporineae</taxon>
        <taxon>Pleosporaceae</taxon>
        <taxon>Alternaria</taxon>
        <taxon>Alternaria sect. Alternaria</taxon>
        <taxon>Alternaria alternata complex</taxon>
    </lineage>
</organism>